<accession>A0ACC2DLD1</accession>
<dbReference type="EMBL" id="CM055096">
    <property type="protein sequence ID" value="KAJ7555131.1"/>
    <property type="molecule type" value="Genomic_DNA"/>
</dbReference>
<proteinExistence type="predicted"/>
<reference evidence="2" key="1">
    <citation type="journal article" date="2024" name="Proc. Natl. Acad. Sci. U.S.A.">
        <title>Extraordinary preservation of gene collinearity over three hundred million years revealed in homosporous lycophytes.</title>
        <authorList>
            <person name="Li C."/>
            <person name="Wickell D."/>
            <person name="Kuo L.Y."/>
            <person name="Chen X."/>
            <person name="Nie B."/>
            <person name="Liao X."/>
            <person name="Peng D."/>
            <person name="Ji J."/>
            <person name="Jenkins J."/>
            <person name="Williams M."/>
            <person name="Shu S."/>
            <person name="Plott C."/>
            <person name="Barry K."/>
            <person name="Rajasekar S."/>
            <person name="Grimwood J."/>
            <person name="Han X."/>
            <person name="Sun S."/>
            <person name="Hou Z."/>
            <person name="He W."/>
            <person name="Dai G."/>
            <person name="Sun C."/>
            <person name="Schmutz J."/>
            <person name="Leebens-Mack J.H."/>
            <person name="Li F.W."/>
            <person name="Wang L."/>
        </authorList>
    </citation>
    <scope>NUCLEOTIDE SEQUENCE [LARGE SCALE GENOMIC DNA]</scope>
    <source>
        <strain evidence="2">cv. PW_Plant_1</strain>
    </source>
</reference>
<organism evidence="1 2">
    <name type="scientific">Diphasiastrum complanatum</name>
    <name type="common">Issler's clubmoss</name>
    <name type="synonym">Lycopodium complanatum</name>
    <dbReference type="NCBI Taxonomy" id="34168"/>
    <lineage>
        <taxon>Eukaryota</taxon>
        <taxon>Viridiplantae</taxon>
        <taxon>Streptophyta</taxon>
        <taxon>Embryophyta</taxon>
        <taxon>Tracheophyta</taxon>
        <taxon>Lycopodiopsida</taxon>
        <taxon>Lycopodiales</taxon>
        <taxon>Lycopodiaceae</taxon>
        <taxon>Lycopodioideae</taxon>
        <taxon>Diphasiastrum</taxon>
    </lineage>
</organism>
<name>A0ACC2DLD1_DIPCM</name>
<evidence type="ECO:0000313" key="1">
    <source>
        <dbReference type="EMBL" id="KAJ7555131.1"/>
    </source>
</evidence>
<protein>
    <submittedName>
        <fullName evidence="1">Uncharacterized protein</fullName>
    </submittedName>
</protein>
<keyword evidence="2" id="KW-1185">Reference proteome</keyword>
<gene>
    <name evidence="1" type="ORF">O6H91_05G023500</name>
</gene>
<comment type="caution">
    <text evidence="1">The sequence shown here is derived from an EMBL/GenBank/DDBJ whole genome shotgun (WGS) entry which is preliminary data.</text>
</comment>
<evidence type="ECO:0000313" key="2">
    <source>
        <dbReference type="Proteomes" id="UP001162992"/>
    </source>
</evidence>
<dbReference type="Proteomes" id="UP001162992">
    <property type="component" value="Chromosome 5"/>
</dbReference>
<sequence length="703" mass="76018">MAGKGLALMRPVWMKQAEEAKLKEEEEKAAAARAAFEATFNDVDQTQSKEEPSSDSEAEEAEKLANKPVGPVDASKCTAAGTGVGGGAAGAAASFVVITKDADCRRVSHGGASMRVKVAPGPGVGGVEQEAVVKDHGDGTYTATYAVAKRGDYMVSVECNGQPISGSPFPVFFSGGSAPLGGSLLPSSGTSSSTSSFMNGMNQGVSPFPNMMTGIFPGMLALIPGILPGATGGAILPGLGASFGEVCRDYLNGRCVRADCKYNHPPQNQLMAALAAGSTMGGLSQMPMNPSAAAMAAAQSIAVAQAYQAAQAQAVAQQQQAATKESRNETMSVKEQEKKIDLSKTIQITNLHRSLTSEQLRQLFAYCGTVTNCEIDSSKQIAYVEYSKLEEAKAGLALNNLEVGGRSLKVEPAKSPQPKPAEAASTAAPTAAQPPPLPMMMQQAVAMQQLQFQQALLMQQAMASQQAAARAATVKSAADMAAARAAEISKRLKGDDGGQEDEKAKGSDRSRSRSRSRSKSKSRSRSPIKYRRGRRSRSLSPIRYRRDFHRGSSYSRDYYPHRSHSRDRGSYYRGGRDSYYRYYGRREWDRERERDHHTRSSRRSRSRSRMKRRSRTNSGSPHHRSLSPNQSPAIDVSKSKSVNDESTHHKKSSSRHKKKNREHSSSPDELSGVKEWEEYKRKVILRALFLCSRDFGQYSSFAG</sequence>